<gene>
    <name evidence="12" type="ORF">PCAL00307_LOCUS19637</name>
    <name evidence="13" type="ORF">PECAL_1P05690</name>
</gene>
<sequence length="398" mass="43603">MVEGHSVHRVAARHRQKLVGKKFACTSPNGRFTEGAAAISNKPFRAIEAVGKNLFAWFGSGGADDVCVHVHFGMAGNWAVFESDANGNVHEPATTATTRLRMEGGGVVSHLSAMTVKHGSRAGLYEPKRATLGEDPLREDADVERLWRKVSKSKKSIGALIMDQSCFCGPGNIYRAEILFKARIHPDQLGKDLSRAEFDKVWRHSVELLQRGFREGSILTVDPADDARYGPDLRRYVYNKSRCPICRGPVMSWDIQTRTAYACLACQPLRTVQEAPPSPKKSKKRPAASTPTKAKKAKPTPVKRFRSHCVEDAASDMSPEMLTVKELKAKLKAHGAPTDGLKSVLVARLTALVEPTMRSAEDAAADRARAGESRAVEHVADLHPTQAVRAARKARARK</sequence>
<keyword evidence="9" id="KW-0326">Glycosidase</keyword>
<accession>A0A7S4A596</accession>
<dbReference type="Pfam" id="PF06831">
    <property type="entry name" value="H2TH"/>
    <property type="match status" value="1"/>
</dbReference>
<evidence type="ECO:0000256" key="7">
    <source>
        <dbReference type="ARBA" id="ARBA00023239"/>
    </source>
</evidence>
<dbReference type="SMART" id="SM00898">
    <property type="entry name" value="Fapy_DNA_glyco"/>
    <property type="match status" value="1"/>
</dbReference>
<dbReference type="EC" id="4.2.99.18" evidence="2"/>
<evidence type="ECO:0000256" key="9">
    <source>
        <dbReference type="ARBA" id="ARBA00023295"/>
    </source>
</evidence>
<dbReference type="Pfam" id="PF02037">
    <property type="entry name" value="SAP"/>
    <property type="match status" value="1"/>
</dbReference>
<feature type="region of interest" description="Disordered" evidence="10">
    <location>
        <begin position="272"/>
        <end position="303"/>
    </location>
</feature>
<dbReference type="EMBL" id="HBIW01022775">
    <property type="protein sequence ID" value="CAE0704189.1"/>
    <property type="molecule type" value="Transcribed_RNA"/>
</dbReference>
<dbReference type="AlphaFoldDB" id="A0A7S4A596"/>
<dbReference type="InterPro" id="IPR012319">
    <property type="entry name" value="FPG_cat"/>
</dbReference>
<keyword evidence="3" id="KW-0227">DNA damage</keyword>
<evidence type="ECO:0000256" key="4">
    <source>
        <dbReference type="ARBA" id="ARBA00022801"/>
    </source>
</evidence>
<evidence type="ECO:0000256" key="3">
    <source>
        <dbReference type="ARBA" id="ARBA00022763"/>
    </source>
</evidence>
<evidence type="ECO:0000256" key="10">
    <source>
        <dbReference type="SAM" id="MobiDB-lite"/>
    </source>
</evidence>
<dbReference type="PROSITE" id="PS50800">
    <property type="entry name" value="SAP"/>
    <property type="match status" value="1"/>
</dbReference>
<dbReference type="Gene3D" id="1.10.8.50">
    <property type="match status" value="1"/>
</dbReference>
<dbReference type="GO" id="GO:0140078">
    <property type="term" value="F:class I DNA-(apurinic or apyrimidinic site) endonuclease activity"/>
    <property type="evidence" value="ECO:0007669"/>
    <property type="project" value="UniProtKB-EC"/>
</dbReference>
<evidence type="ECO:0000256" key="5">
    <source>
        <dbReference type="ARBA" id="ARBA00023125"/>
    </source>
</evidence>
<dbReference type="PANTHER" id="PTHR42697:SF1">
    <property type="entry name" value="ENDONUCLEASE 8"/>
    <property type="match status" value="1"/>
</dbReference>
<protein>
    <recommendedName>
        <fullName evidence="2">DNA-(apurinic or apyrimidinic site) lyase</fullName>
        <ecNumber evidence="2">4.2.99.18</ecNumber>
    </recommendedName>
</protein>
<keyword evidence="8" id="KW-0511">Multifunctional enzyme</keyword>
<comment type="similarity">
    <text evidence="1">Belongs to the FPG family.</text>
</comment>
<keyword evidence="4" id="KW-0378">Hydrolase</keyword>
<organism evidence="12">
    <name type="scientific">Pelagomonas calceolata</name>
    <dbReference type="NCBI Taxonomy" id="35677"/>
    <lineage>
        <taxon>Eukaryota</taxon>
        <taxon>Sar</taxon>
        <taxon>Stramenopiles</taxon>
        <taxon>Ochrophyta</taxon>
        <taxon>Pelagophyceae</taxon>
        <taxon>Pelagomonadales</taxon>
        <taxon>Pelagomonadaceae</taxon>
        <taxon>Pelagomonas</taxon>
    </lineage>
</organism>
<dbReference type="EMBL" id="CAKKNE010000001">
    <property type="protein sequence ID" value="CAH0364216.1"/>
    <property type="molecule type" value="Genomic_DNA"/>
</dbReference>
<dbReference type="OrthoDB" id="444592at2759"/>
<dbReference type="Proteomes" id="UP000789595">
    <property type="component" value="Unassembled WGS sequence"/>
</dbReference>
<feature type="compositionally biased region" description="Basic residues" evidence="10">
    <location>
        <begin position="293"/>
        <end position="303"/>
    </location>
</feature>
<proteinExistence type="inferred from homology"/>
<dbReference type="Gene3D" id="3.20.190.10">
    <property type="entry name" value="MutM-like, N-terminal"/>
    <property type="match status" value="1"/>
</dbReference>
<dbReference type="InterPro" id="IPR015886">
    <property type="entry name" value="H2TH_FPG"/>
</dbReference>
<dbReference type="InterPro" id="IPR035937">
    <property type="entry name" value="FPG_N"/>
</dbReference>
<keyword evidence="6" id="KW-0234">DNA repair</keyword>
<name>A0A7S4A596_9STRA</name>
<keyword evidence="5" id="KW-0238">DNA-binding</keyword>
<dbReference type="GO" id="GO:0000703">
    <property type="term" value="F:oxidized pyrimidine nucleobase lesion DNA N-glycosylase activity"/>
    <property type="evidence" value="ECO:0007669"/>
    <property type="project" value="TreeGrafter"/>
</dbReference>
<dbReference type="Gene3D" id="1.10.720.30">
    <property type="entry name" value="SAP domain"/>
    <property type="match status" value="1"/>
</dbReference>
<evidence type="ECO:0000313" key="13">
    <source>
        <dbReference type="EMBL" id="CAH0364216.1"/>
    </source>
</evidence>
<dbReference type="SMART" id="SM01232">
    <property type="entry name" value="H2TH"/>
    <property type="match status" value="1"/>
</dbReference>
<evidence type="ECO:0000256" key="6">
    <source>
        <dbReference type="ARBA" id="ARBA00023204"/>
    </source>
</evidence>
<evidence type="ECO:0000259" key="11">
    <source>
        <dbReference type="PROSITE" id="PS50800"/>
    </source>
</evidence>
<feature type="domain" description="SAP" evidence="11">
    <location>
        <begin position="319"/>
        <end position="353"/>
    </location>
</feature>
<dbReference type="InterPro" id="IPR010979">
    <property type="entry name" value="Ribosomal_uS13-like_H2TH"/>
</dbReference>
<dbReference type="SUPFAM" id="SSF68906">
    <property type="entry name" value="SAP domain"/>
    <property type="match status" value="1"/>
</dbReference>
<dbReference type="GO" id="GO:0003684">
    <property type="term" value="F:damaged DNA binding"/>
    <property type="evidence" value="ECO:0007669"/>
    <property type="project" value="InterPro"/>
</dbReference>
<dbReference type="SUPFAM" id="SSF46946">
    <property type="entry name" value="S13-like H2TH domain"/>
    <property type="match status" value="1"/>
</dbReference>
<reference evidence="12" key="1">
    <citation type="submission" date="2021-01" db="EMBL/GenBank/DDBJ databases">
        <authorList>
            <person name="Corre E."/>
            <person name="Pelletier E."/>
            <person name="Niang G."/>
            <person name="Scheremetjew M."/>
            <person name="Finn R."/>
            <person name="Kale V."/>
            <person name="Holt S."/>
            <person name="Cochrane G."/>
            <person name="Meng A."/>
            <person name="Brown T."/>
            <person name="Cohen L."/>
        </authorList>
    </citation>
    <scope>NUCLEOTIDE SEQUENCE</scope>
    <source>
        <strain evidence="12">CCMP1756</strain>
    </source>
</reference>
<dbReference type="SUPFAM" id="SSF81624">
    <property type="entry name" value="N-terminal domain of MutM-like DNA repair proteins"/>
    <property type="match status" value="1"/>
</dbReference>
<dbReference type="SMART" id="SM00513">
    <property type="entry name" value="SAP"/>
    <property type="match status" value="1"/>
</dbReference>
<reference evidence="13" key="2">
    <citation type="submission" date="2021-11" db="EMBL/GenBank/DDBJ databases">
        <authorList>
            <consortium name="Genoscope - CEA"/>
            <person name="William W."/>
        </authorList>
    </citation>
    <scope>NUCLEOTIDE SEQUENCE</scope>
</reference>
<evidence type="ECO:0000256" key="1">
    <source>
        <dbReference type="ARBA" id="ARBA00009409"/>
    </source>
</evidence>
<dbReference type="GO" id="GO:0008270">
    <property type="term" value="F:zinc ion binding"/>
    <property type="evidence" value="ECO:0007669"/>
    <property type="project" value="InterPro"/>
</dbReference>
<dbReference type="Pfam" id="PF01149">
    <property type="entry name" value="Fapy_DNA_glyco"/>
    <property type="match status" value="1"/>
</dbReference>
<dbReference type="GO" id="GO:0006284">
    <property type="term" value="P:base-excision repair"/>
    <property type="evidence" value="ECO:0007669"/>
    <property type="project" value="InterPro"/>
</dbReference>
<evidence type="ECO:0000256" key="2">
    <source>
        <dbReference type="ARBA" id="ARBA00012720"/>
    </source>
</evidence>
<dbReference type="InterPro" id="IPR003034">
    <property type="entry name" value="SAP_dom"/>
</dbReference>
<evidence type="ECO:0000256" key="8">
    <source>
        <dbReference type="ARBA" id="ARBA00023268"/>
    </source>
</evidence>
<keyword evidence="7" id="KW-0456">Lyase</keyword>
<evidence type="ECO:0000313" key="14">
    <source>
        <dbReference type="Proteomes" id="UP000789595"/>
    </source>
</evidence>
<dbReference type="PANTHER" id="PTHR42697">
    <property type="entry name" value="ENDONUCLEASE 8"/>
    <property type="match status" value="1"/>
</dbReference>
<keyword evidence="14" id="KW-1185">Reference proteome</keyword>
<evidence type="ECO:0000313" key="12">
    <source>
        <dbReference type="EMBL" id="CAE0704189.1"/>
    </source>
</evidence>
<dbReference type="InterPro" id="IPR036361">
    <property type="entry name" value="SAP_dom_sf"/>
</dbReference>